<sequence length="356" mass="39455">MSFNDLNNNKRPAPQSYEGESSASQNIEEPRKRRAPGMNHAPDPLFDAPAPTPTPASVQAPASYYGGQLLEPPSNMPAVNTQPSFGRGLRSIAPALLMPYNTQPPIIVAGHTLQELGVGIPNWVLPEEVLRRQQSIANEIEYQKNNPPALPPSRIPDLPPKKDIPDYLEFPDGVDEETRRIIEDKNNKIASEAQKIDRERNNMAAKKSRALRIEARDNYRELLIEAKAELKLVRLMLAAHGFDPALWDHLAPHVRASLLAQTRGEANAVDARRAELKKREDARKRVERMRARNILRAQREAAEAAALQQAQVAPAAHDGEETLQAVSPEVQVATVDGNSGEYLQVVSPRLDVQQPL</sequence>
<evidence type="ECO:0000313" key="3">
    <source>
        <dbReference type="EMBL" id="POR33882.1"/>
    </source>
</evidence>
<accession>A0A2S4KUL1</accession>
<dbReference type="Proteomes" id="UP000237481">
    <property type="component" value="Unassembled WGS sequence"/>
</dbReference>
<name>A0A2S4KUL1_9HYPO</name>
<dbReference type="OrthoDB" id="4922226at2759"/>
<keyword evidence="4" id="KW-1185">Reference proteome</keyword>
<protein>
    <recommendedName>
        <fullName evidence="5">BZIP domain-containing protein</fullName>
    </recommendedName>
</protein>
<gene>
    <name evidence="3" type="ORF">TPAR_05917</name>
</gene>
<evidence type="ECO:0000313" key="4">
    <source>
        <dbReference type="Proteomes" id="UP000237481"/>
    </source>
</evidence>
<organism evidence="3 4">
    <name type="scientific">Tolypocladium paradoxum</name>
    <dbReference type="NCBI Taxonomy" id="94208"/>
    <lineage>
        <taxon>Eukaryota</taxon>
        <taxon>Fungi</taxon>
        <taxon>Dikarya</taxon>
        <taxon>Ascomycota</taxon>
        <taxon>Pezizomycotina</taxon>
        <taxon>Sordariomycetes</taxon>
        <taxon>Hypocreomycetidae</taxon>
        <taxon>Hypocreales</taxon>
        <taxon>Ophiocordycipitaceae</taxon>
        <taxon>Tolypocladium</taxon>
    </lineage>
</organism>
<feature type="compositionally biased region" description="Polar residues" evidence="2">
    <location>
        <begin position="18"/>
        <end position="27"/>
    </location>
</feature>
<evidence type="ECO:0000256" key="2">
    <source>
        <dbReference type="SAM" id="MobiDB-lite"/>
    </source>
</evidence>
<reference evidence="3 4" key="1">
    <citation type="submission" date="2018-01" db="EMBL/GenBank/DDBJ databases">
        <title>Harnessing the power of phylogenomics to disentangle the directionality and signatures of interkingdom host jumping in the parasitic fungal genus Tolypocladium.</title>
        <authorList>
            <person name="Quandt C.A."/>
            <person name="Patterson W."/>
            <person name="Spatafora J.W."/>
        </authorList>
    </citation>
    <scope>NUCLEOTIDE SEQUENCE [LARGE SCALE GENOMIC DNA]</scope>
    <source>
        <strain evidence="3 4">NRBC 100945</strain>
    </source>
</reference>
<keyword evidence="1" id="KW-0175">Coiled coil</keyword>
<dbReference type="AlphaFoldDB" id="A0A2S4KUL1"/>
<feature type="coiled-coil region" evidence="1">
    <location>
        <begin position="259"/>
        <end position="292"/>
    </location>
</feature>
<evidence type="ECO:0000256" key="1">
    <source>
        <dbReference type="SAM" id="Coils"/>
    </source>
</evidence>
<proteinExistence type="predicted"/>
<evidence type="ECO:0008006" key="5">
    <source>
        <dbReference type="Google" id="ProtNLM"/>
    </source>
</evidence>
<feature type="region of interest" description="Disordered" evidence="2">
    <location>
        <begin position="1"/>
        <end position="60"/>
    </location>
</feature>
<dbReference type="STRING" id="94208.A0A2S4KUL1"/>
<comment type="caution">
    <text evidence="3">The sequence shown here is derived from an EMBL/GenBank/DDBJ whole genome shotgun (WGS) entry which is preliminary data.</text>
</comment>
<dbReference type="EMBL" id="PKSG01000621">
    <property type="protein sequence ID" value="POR33882.1"/>
    <property type="molecule type" value="Genomic_DNA"/>
</dbReference>
<feature type="compositionally biased region" description="Polar residues" evidence="2">
    <location>
        <begin position="1"/>
        <end position="10"/>
    </location>
</feature>